<evidence type="ECO:0000313" key="7">
    <source>
        <dbReference type="EMBL" id="NMG43568.1"/>
    </source>
</evidence>
<feature type="domain" description="STAS" evidence="6">
    <location>
        <begin position="446"/>
        <end position="552"/>
    </location>
</feature>
<dbReference type="Proteomes" id="UP000623795">
    <property type="component" value="Unassembled WGS sequence"/>
</dbReference>
<feature type="transmembrane region" description="Helical" evidence="5">
    <location>
        <begin position="318"/>
        <end position="338"/>
    </location>
</feature>
<feature type="transmembrane region" description="Helical" evidence="5">
    <location>
        <begin position="243"/>
        <end position="263"/>
    </location>
</feature>
<feature type="transmembrane region" description="Helical" evidence="5">
    <location>
        <begin position="107"/>
        <end position="126"/>
    </location>
</feature>
<evidence type="ECO:0000256" key="5">
    <source>
        <dbReference type="SAM" id="Phobius"/>
    </source>
</evidence>
<gene>
    <name evidence="7" type="ORF">GPA22_07460</name>
</gene>
<comment type="subcellular location">
    <subcellularLocation>
        <location evidence="1">Membrane</location>
        <topology evidence="1">Multi-pass membrane protein</topology>
    </subcellularLocation>
</comment>
<feature type="transmembrane region" description="Helical" evidence="5">
    <location>
        <begin position="32"/>
        <end position="53"/>
    </location>
</feature>
<keyword evidence="3 5" id="KW-1133">Transmembrane helix</keyword>
<evidence type="ECO:0000313" key="8">
    <source>
        <dbReference type="Proteomes" id="UP000623795"/>
    </source>
</evidence>
<reference evidence="7 8" key="1">
    <citation type="submission" date="2019-12" db="EMBL/GenBank/DDBJ databases">
        <title>Comparative genomics gives insights into the taxonomy of the Azoarcus-Aromatoleum group and reveals separate origins of nif in the plant-associated Azoarcus and non-plant-associated Aromatoleum sub-groups.</title>
        <authorList>
            <person name="Lafos M."/>
            <person name="Maluk M."/>
            <person name="Batista M."/>
            <person name="Junghare M."/>
            <person name="Carmona M."/>
            <person name="Faoro H."/>
            <person name="Cruz L.M."/>
            <person name="Battistoni F."/>
            <person name="De Souza E."/>
            <person name="Pedrosa F."/>
            <person name="Chen W.-M."/>
            <person name="Poole P.S."/>
            <person name="Dixon R.A."/>
            <person name="James E.K."/>
        </authorList>
    </citation>
    <scope>NUCLEOTIDE SEQUENCE [LARGE SCALE GENOMIC DNA]</scope>
    <source>
        <strain evidence="7 8">Td21</strain>
    </source>
</reference>
<dbReference type="InterPro" id="IPR002645">
    <property type="entry name" value="STAS_dom"/>
</dbReference>
<dbReference type="PANTHER" id="PTHR11814">
    <property type="entry name" value="SULFATE TRANSPORTER"/>
    <property type="match status" value="1"/>
</dbReference>
<feature type="transmembrane region" description="Helical" evidence="5">
    <location>
        <begin position="200"/>
        <end position="218"/>
    </location>
</feature>
<sequence length="583" mass="62338">MSPPAQTVSPVPPAADGVWWRGVSMATLRADLLAGLLGALLVLPQGVAFARLAGMPPVYGIYSAIVPCVVAALFGSSRHVVSGPTNANSLALFAMLSPLALPGSPDYIRLVLTATLMVGVIQFLVARFRLGALANFIAPSVLIGFMSGAACLIAYHAALDLWHLVLRDGGTPWGAHWGELAVALTTVTTTAVVARLRPRWPAMLAGLAAGYALAAVWQRHSGESFVHLQAIASVLPPFSLPDFSPATLAQLSGIALSLTIVALGQSVSIAKAVAERSGQTIDVNREFLGQGLSNIAGSFFSSYLSCGSLNRSMPNYEAGARTPLAAVFSSVLLLLVLVGASADLLAGIPMAAIAALLLYVAWTLINIPKIRETVRFSRQEAVCLGATWMATLLIPIEFAVLIGVGLSLVFYLYQTSRPVMRVLVPHGPARHFTPIEDIADPVGECPQLKLVRMEGDVYFGAAQYVGDMLTHYRERFPGQKHLLVMAKSMNFVDLAGARLWSQEFRLRQEAGGSLQFHRPRARVVNAWRRSGLYEQLDRKHIFDSKSDALAAVVPTLDPAMCARCTRRIFLECAAMPAPPSGKA</sequence>
<dbReference type="InterPro" id="IPR011547">
    <property type="entry name" value="SLC26A/SulP_dom"/>
</dbReference>
<feature type="transmembrane region" description="Helical" evidence="5">
    <location>
        <begin position="175"/>
        <end position="193"/>
    </location>
</feature>
<keyword evidence="2 5" id="KW-0812">Transmembrane</keyword>
<dbReference type="CDD" id="cd07042">
    <property type="entry name" value="STAS_SulP_like_sulfate_transporter"/>
    <property type="match status" value="1"/>
</dbReference>
<evidence type="ECO:0000259" key="6">
    <source>
        <dbReference type="PROSITE" id="PS50801"/>
    </source>
</evidence>
<dbReference type="InterPro" id="IPR001902">
    <property type="entry name" value="SLC26A/SulP_fam"/>
</dbReference>
<proteinExistence type="predicted"/>
<evidence type="ECO:0000256" key="3">
    <source>
        <dbReference type="ARBA" id="ARBA00022989"/>
    </source>
</evidence>
<feature type="transmembrane region" description="Helical" evidence="5">
    <location>
        <begin position="386"/>
        <end position="413"/>
    </location>
</feature>
<evidence type="ECO:0000256" key="4">
    <source>
        <dbReference type="ARBA" id="ARBA00023136"/>
    </source>
</evidence>
<dbReference type="Gene3D" id="3.30.750.24">
    <property type="entry name" value="STAS domain"/>
    <property type="match status" value="1"/>
</dbReference>
<feature type="transmembrane region" description="Helical" evidence="5">
    <location>
        <begin position="59"/>
        <end position="76"/>
    </location>
</feature>
<dbReference type="Pfam" id="PF00916">
    <property type="entry name" value="Sulfate_transp"/>
    <property type="match status" value="1"/>
</dbReference>
<dbReference type="SUPFAM" id="SSF52091">
    <property type="entry name" value="SpoIIaa-like"/>
    <property type="match status" value="1"/>
</dbReference>
<dbReference type="PROSITE" id="PS50801">
    <property type="entry name" value="STAS"/>
    <property type="match status" value="1"/>
</dbReference>
<protein>
    <submittedName>
        <fullName evidence="7">STAS domain-containing protein</fullName>
    </submittedName>
</protein>
<evidence type="ECO:0000256" key="2">
    <source>
        <dbReference type="ARBA" id="ARBA00022692"/>
    </source>
</evidence>
<feature type="transmembrane region" description="Helical" evidence="5">
    <location>
        <begin position="344"/>
        <end position="365"/>
    </location>
</feature>
<dbReference type="InterPro" id="IPR036513">
    <property type="entry name" value="STAS_dom_sf"/>
</dbReference>
<name>A0ABX1PWR5_9RHOO</name>
<keyword evidence="8" id="KW-1185">Reference proteome</keyword>
<keyword evidence="4 5" id="KW-0472">Membrane</keyword>
<comment type="caution">
    <text evidence="7">The sequence shown here is derived from an EMBL/GenBank/DDBJ whole genome shotgun (WGS) entry which is preliminary data.</text>
</comment>
<dbReference type="EMBL" id="WTVN01000008">
    <property type="protein sequence ID" value="NMG43568.1"/>
    <property type="molecule type" value="Genomic_DNA"/>
</dbReference>
<organism evidence="7 8">
    <name type="scientific">Aromatoleum toluvorans</name>
    <dbReference type="NCBI Taxonomy" id="92002"/>
    <lineage>
        <taxon>Bacteria</taxon>
        <taxon>Pseudomonadati</taxon>
        <taxon>Pseudomonadota</taxon>
        <taxon>Betaproteobacteria</taxon>
        <taxon>Rhodocyclales</taxon>
        <taxon>Rhodocyclaceae</taxon>
        <taxon>Aromatoleum</taxon>
    </lineage>
</organism>
<accession>A0ABX1PWR5</accession>
<evidence type="ECO:0000256" key="1">
    <source>
        <dbReference type="ARBA" id="ARBA00004141"/>
    </source>
</evidence>
<feature type="transmembrane region" description="Helical" evidence="5">
    <location>
        <begin position="133"/>
        <end position="155"/>
    </location>
</feature>